<dbReference type="EMBL" id="CAMXCT020003090">
    <property type="protein sequence ID" value="CAL1155725.1"/>
    <property type="molecule type" value="Genomic_DNA"/>
</dbReference>
<dbReference type="EMBL" id="CAMXCT010003090">
    <property type="protein sequence ID" value="CAI4002350.1"/>
    <property type="molecule type" value="Genomic_DNA"/>
</dbReference>
<comment type="caution">
    <text evidence="2">The sequence shown here is derived from an EMBL/GenBank/DDBJ whole genome shotgun (WGS) entry which is preliminary data.</text>
</comment>
<name>A0A9P1G981_9DINO</name>
<keyword evidence="4" id="KW-1185">Reference proteome</keyword>
<proteinExistence type="predicted"/>
<gene>
    <name evidence="2" type="ORF">C1SCF055_LOCUS28309</name>
</gene>
<dbReference type="EMBL" id="CAMXCT030003090">
    <property type="protein sequence ID" value="CAL4789662.1"/>
    <property type="molecule type" value="Genomic_DNA"/>
</dbReference>
<evidence type="ECO:0000256" key="1">
    <source>
        <dbReference type="SAM" id="SignalP"/>
    </source>
</evidence>
<sequence length="101" mass="11263">MIFSILLSACFALSAWGTPCATEDCEDLELLTVKSQKPELERPRRRPFHRGDEDDLSYLVFPVQGDHAWNIINRKRHKVTVTARGGGTRAMAGTIGHELVG</sequence>
<dbReference type="Proteomes" id="UP001152797">
    <property type="component" value="Unassembled WGS sequence"/>
</dbReference>
<keyword evidence="1" id="KW-0732">Signal</keyword>
<feature type="signal peptide" evidence="1">
    <location>
        <begin position="1"/>
        <end position="17"/>
    </location>
</feature>
<organism evidence="2">
    <name type="scientific">Cladocopium goreaui</name>
    <dbReference type="NCBI Taxonomy" id="2562237"/>
    <lineage>
        <taxon>Eukaryota</taxon>
        <taxon>Sar</taxon>
        <taxon>Alveolata</taxon>
        <taxon>Dinophyceae</taxon>
        <taxon>Suessiales</taxon>
        <taxon>Symbiodiniaceae</taxon>
        <taxon>Cladocopium</taxon>
    </lineage>
</organism>
<reference evidence="3" key="2">
    <citation type="submission" date="2024-04" db="EMBL/GenBank/DDBJ databases">
        <authorList>
            <person name="Chen Y."/>
            <person name="Shah S."/>
            <person name="Dougan E. K."/>
            <person name="Thang M."/>
            <person name="Chan C."/>
        </authorList>
    </citation>
    <scope>NUCLEOTIDE SEQUENCE [LARGE SCALE GENOMIC DNA]</scope>
</reference>
<evidence type="ECO:0000313" key="3">
    <source>
        <dbReference type="EMBL" id="CAL1155725.1"/>
    </source>
</evidence>
<evidence type="ECO:0000313" key="4">
    <source>
        <dbReference type="Proteomes" id="UP001152797"/>
    </source>
</evidence>
<evidence type="ECO:0000313" key="2">
    <source>
        <dbReference type="EMBL" id="CAI4002350.1"/>
    </source>
</evidence>
<accession>A0A9P1G981</accession>
<protein>
    <submittedName>
        <fullName evidence="2">Uncharacterized protein</fullName>
    </submittedName>
</protein>
<reference evidence="2" key="1">
    <citation type="submission" date="2022-10" db="EMBL/GenBank/DDBJ databases">
        <authorList>
            <person name="Chen Y."/>
            <person name="Dougan E. K."/>
            <person name="Chan C."/>
            <person name="Rhodes N."/>
            <person name="Thang M."/>
        </authorList>
    </citation>
    <scope>NUCLEOTIDE SEQUENCE</scope>
</reference>
<dbReference type="AlphaFoldDB" id="A0A9P1G981"/>
<feature type="chain" id="PRO_5043272824" evidence="1">
    <location>
        <begin position="18"/>
        <end position="101"/>
    </location>
</feature>